<name>A0ABN2X2U0_9ACTN</name>
<protein>
    <submittedName>
        <fullName evidence="1">Uncharacterized protein</fullName>
    </submittedName>
</protein>
<organism evidence="1 2">
    <name type="scientific">Streptomyces albiaxialis</name>
    <dbReference type="NCBI Taxonomy" id="329523"/>
    <lineage>
        <taxon>Bacteria</taxon>
        <taxon>Bacillati</taxon>
        <taxon>Actinomycetota</taxon>
        <taxon>Actinomycetes</taxon>
        <taxon>Kitasatosporales</taxon>
        <taxon>Streptomycetaceae</taxon>
        <taxon>Streptomyces</taxon>
    </lineage>
</organism>
<evidence type="ECO:0000313" key="2">
    <source>
        <dbReference type="Proteomes" id="UP001500016"/>
    </source>
</evidence>
<proteinExistence type="predicted"/>
<gene>
    <name evidence="1" type="ORF">GCM10009801_78470</name>
</gene>
<sequence length="101" mass="11171">MRSRTAAPADRLDPGASEQLRFQQAVFAGRLRTRSPRLFPRDRGLRSVSGAKTEALRCVSLTKRSHLTPTGSLHTRVPPPYAALRPRLAHGYDAKRRGNPG</sequence>
<evidence type="ECO:0000313" key="1">
    <source>
        <dbReference type="EMBL" id="GAA2103476.1"/>
    </source>
</evidence>
<accession>A0ABN2X2U0</accession>
<dbReference type="Proteomes" id="UP001500016">
    <property type="component" value="Unassembled WGS sequence"/>
</dbReference>
<comment type="caution">
    <text evidence="1">The sequence shown here is derived from an EMBL/GenBank/DDBJ whole genome shotgun (WGS) entry which is preliminary data.</text>
</comment>
<reference evidence="1 2" key="1">
    <citation type="journal article" date="2019" name="Int. J. Syst. Evol. Microbiol.">
        <title>The Global Catalogue of Microorganisms (GCM) 10K type strain sequencing project: providing services to taxonomists for standard genome sequencing and annotation.</title>
        <authorList>
            <consortium name="The Broad Institute Genomics Platform"/>
            <consortium name="The Broad Institute Genome Sequencing Center for Infectious Disease"/>
            <person name="Wu L."/>
            <person name="Ma J."/>
        </authorList>
    </citation>
    <scope>NUCLEOTIDE SEQUENCE [LARGE SCALE GENOMIC DNA]</scope>
    <source>
        <strain evidence="1 2">JCM 15478</strain>
    </source>
</reference>
<dbReference type="EMBL" id="BAAAPE010000028">
    <property type="protein sequence ID" value="GAA2103476.1"/>
    <property type="molecule type" value="Genomic_DNA"/>
</dbReference>
<keyword evidence="2" id="KW-1185">Reference proteome</keyword>